<gene>
    <name evidence="1" type="ORF">FKX85_15955</name>
</gene>
<name>A0A514CL90_9BACT</name>
<organism evidence="1 2">
    <name type="scientific">Echinicola soli</name>
    <dbReference type="NCBI Taxonomy" id="2591634"/>
    <lineage>
        <taxon>Bacteria</taxon>
        <taxon>Pseudomonadati</taxon>
        <taxon>Bacteroidota</taxon>
        <taxon>Cytophagia</taxon>
        <taxon>Cytophagales</taxon>
        <taxon>Cyclobacteriaceae</taxon>
        <taxon>Echinicola</taxon>
    </lineage>
</organism>
<sequence>MKLPLDFICNRQVFQTVIANGEKRSEAISSKKMRLPRPPPTNTSLRSAWLQTSLPLAPDRPAWLQTSLPLAPDRPAWLQTSLPLASDKPAFGFRQACLWLQTSLPLASDKPAWLQTSLLGFRQACLWLQTVQTSSK</sequence>
<dbReference type="KEGG" id="echi:FKX85_15955"/>
<dbReference type="AlphaFoldDB" id="A0A514CL90"/>
<accession>A0A514CL90</accession>
<dbReference type="EMBL" id="CP041253">
    <property type="protein sequence ID" value="QDH80454.1"/>
    <property type="molecule type" value="Genomic_DNA"/>
</dbReference>
<evidence type="ECO:0000313" key="1">
    <source>
        <dbReference type="EMBL" id="QDH80454.1"/>
    </source>
</evidence>
<dbReference type="Proteomes" id="UP000316614">
    <property type="component" value="Chromosome"/>
</dbReference>
<evidence type="ECO:0000313" key="2">
    <source>
        <dbReference type="Proteomes" id="UP000316614"/>
    </source>
</evidence>
<dbReference type="RefSeq" id="WP_141615687.1">
    <property type="nucleotide sequence ID" value="NZ_CP041253.1"/>
</dbReference>
<reference evidence="1 2" key="1">
    <citation type="submission" date="2019-06" db="EMBL/GenBank/DDBJ databases">
        <title>Echinicola alkalisoli sp. nov. isolated from saline soil.</title>
        <authorList>
            <person name="Sun J.-Q."/>
            <person name="Xu L."/>
        </authorList>
    </citation>
    <scope>NUCLEOTIDE SEQUENCE [LARGE SCALE GENOMIC DNA]</scope>
    <source>
        <strain evidence="1 2">LN3S3</strain>
    </source>
</reference>
<protein>
    <submittedName>
        <fullName evidence="1">Uncharacterized protein</fullName>
    </submittedName>
</protein>
<proteinExistence type="predicted"/>
<keyword evidence="2" id="KW-1185">Reference proteome</keyword>